<gene>
    <name evidence="2" type="ORF">NBRC3293_2219</name>
</gene>
<accession>A0A829X419</accession>
<feature type="transmembrane region" description="Helical" evidence="1">
    <location>
        <begin position="103"/>
        <end position="124"/>
    </location>
</feature>
<keyword evidence="1" id="KW-0472">Membrane</keyword>
<dbReference type="AlphaFoldDB" id="A0A829X419"/>
<evidence type="ECO:0000256" key="1">
    <source>
        <dbReference type="SAM" id="Phobius"/>
    </source>
</evidence>
<dbReference type="EMBL" id="BARJ01000010">
    <property type="protein sequence ID" value="GEM17722.1"/>
    <property type="molecule type" value="Genomic_DNA"/>
</dbReference>
<comment type="caution">
    <text evidence="2">The sequence shown here is derived from an EMBL/GenBank/DDBJ whole genome shotgun (WGS) entry which is preliminary data.</text>
</comment>
<protein>
    <submittedName>
        <fullName evidence="2">Uncharacterized protein</fullName>
    </submittedName>
</protein>
<dbReference type="Proteomes" id="UP000484858">
    <property type="component" value="Unassembled WGS sequence"/>
</dbReference>
<organism evidence="2 3">
    <name type="scientific">Gluconobacter oxydans NBRC 3293</name>
    <dbReference type="NCBI Taxonomy" id="1315969"/>
    <lineage>
        <taxon>Bacteria</taxon>
        <taxon>Pseudomonadati</taxon>
        <taxon>Pseudomonadota</taxon>
        <taxon>Alphaproteobacteria</taxon>
        <taxon>Acetobacterales</taxon>
        <taxon>Acetobacteraceae</taxon>
        <taxon>Gluconobacter</taxon>
    </lineage>
</organism>
<evidence type="ECO:0000313" key="3">
    <source>
        <dbReference type="Proteomes" id="UP000484858"/>
    </source>
</evidence>
<name>A0A829X419_GLUOY</name>
<keyword evidence="1" id="KW-0812">Transmembrane</keyword>
<proteinExistence type="predicted"/>
<reference evidence="2 3" key="1">
    <citation type="submission" date="2013-04" db="EMBL/GenBank/DDBJ databases">
        <title>Gluconobacter oxydans NBRC 3293 whole genome sequence.</title>
        <authorList>
            <person name="Matsutani M."/>
            <person name="Yakushi T."/>
            <person name="Matsushita K."/>
        </authorList>
    </citation>
    <scope>NUCLEOTIDE SEQUENCE [LARGE SCALE GENOMIC DNA]</scope>
    <source>
        <strain evidence="2 3">NBRC 3293</strain>
    </source>
</reference>
<keyword evidence="1" id="KW-1133">Transmembrane helix</keyword>
<feature type="transmembrane region" description="Helical" evidence="1">
    <location>
        <begin position="71"/>
        <end position="91"/>
    </location>
</feature>
<evidence type="ECO:0000313" key="2">
    <source>
        <dbReference type="EMBL" id="GEM17722.1"/>
    </source>
</evidence>
<sequence>MGGIRRFLWSSGFDLAGGGSILPVSPENERTRLACLSHPLPANRKYVRMTVPQQSSPFFQQLRQINGDRGFLANLGGFFCVSCMMGLGNLFSQSLFHENMAWLLGPLMVMIALYFFLPYFILLLTNKRSSEG</sequence>